<dbReference type="AlphaFoldDB" id="A0ABC9FM42"/>
<organism evidence="2 3">
    <name type="scientific">Urochloa decumbens</name>
    <dbReference type="NCBI Taxonomy" id="240449"/>
    <lineage>
        <taxon>Eukaryota</taxon>
        <taxon>Viridiplantae</taxon>
        <taxon>Streptophyta</taxon>
        <taxon>Embryophyta</taxon>
        <taxon>Tracheophyta</taxon>
        <taxon>Spermatophyta</taxon>
        <taxon>Magnoliopsida</taxon>
        <taxon>Liliopsida</taxon>
        <taxon>Poales</taxon>
        <taxon>Poaceae</taxon>
        <taxon>PACMAD clade</taxon>
        <taxon>Panicoideae</taxon>
        <taxon>Panicodae</taxon>
        <taxon>Paniceae</taxon>
        <taxon>Melinidinae</taxon>
        <taxon>Urochloa</taxon>
    </lineage>
</organism>
<dbReference type="EMBL" id="OZ075117">
    <property type="protein sequence ID" value="CAL5078339.1"/>
    <property type="molecule type" value="Genomic_DNA"/>
</dbReference>
<evidence type="ECO:0000313" key="2">
    <source>
        <dbReference type="EMBL" id="CAL5078339.1"/>
    </source>
</evidence>
<keyword evidence="3" id="KW-1185">Reference proteome</keyword>
<evidence type="ECO:0000313" key="3">
    <source>
        <dbReference type="Proteomes" id="UP001497457"/>
    </source>
</evidence>
<proteinExistence type="predicted"/>
<keyword evidence="1" id="KW-0812">Transmembrane</keyword>
<keyword evidence="1" id="KW-0472">Membrane</keyword>
<accession>A0ABC9FM42</accession>
<name>A0ABC9FM42_9POAL</name>
<reference evidence="3" key="1">
    <citation type="submission" date="2024-06" db="EMBL/GenBank/DDBJ databases">
        <authorList>
            <person name="Ryan C."/>
        </authorList>
    </citation>
    <scope>NUCLEOTIDE SEQUENCE [LARGE SCALE GENOMIC DNA]</scope>
</reference>
<reference evidence="2 3" key="2">
    <citation type="submission" date="2024-10" db="EMBL/GenBank/DDBJ databases">
        <authorList>
            <person name="Ryan C."/>
        </authorList>
    </citation>
    <scope>NUCLEOTIDE SEQUENCE [LARGE SCALE GENOMIC DNA]</scope>
</reference>
<evidence type="ECO:0000256" key="1">
    <source>
        <dbReference type="SAM" id="Phobius"/>
    </source>
</evidence>
<keyword evidence="1" id="KW-1133">Transmembrane helix</keyword>
<protein>
    <submittedName>
        <fullName evidence="2">Uncharacterized protein</fullName>
    </submittedName>
</protein>
<sequence length="123" mass="13612">MFAGSARQMVAAARRGIGAVGRGLATSGDASARRLAKAEEKVGEGWTTNDIWLLSQINERGSSSSKKIHELRLESFELEMQLYDMKAKARDRKAERTLKMTEWAVLGTGTFGIFAMHLYLLCT</sequence>
<feature type="transmembrane region" description="Helical" evidence="1">
    <location>
        <begin position="100"/>
        <end position="120"/>
    </location>
</feature>
<dbReference type="Proteomes" id="UP001497457">
    <property type="component" value="Chromosome 7b"/>
</dbReference>
<gene>
    <name evidence="2" type="ORF">URODEC1_LOCUS107080</name>
</gene>